<evidence type="ECO:0000313" key="2">
    <source>
        <dbReference type="EMBL" id="CAL1528563.1"/>
    </source>
</evidence>
<organism evidence="2 3">
    <name type="scientific">Lymnaea stagnalis</name>
    <name type="common">Great pond snail</name>
    <name type="synonym">Helix stagnalis</name>
    <dbReference type="NCBI Taxonomy" id="6523"/>
    <lineage>
        <taxon>Eukaryota</taxon>
        <taxon>Metazoa</taxon>
        <taxon>Spiralia</taxon>
        <taxon>Lophotrochozoa</taxon>
        <taxon>Mollusca</taxon>
        <taxon>Gastropoda</taxon>
        <taxon>Heterobranchia</taxon>
        <taxon>Euthyneura</taxon>
        <taxon>Panpulmonata</taxon>
        <taxon>Hygrophila</taxon>
        <taxon>Lymnaeoidea</taxon>
        <taxon>Lymnaeidae</taxon>
        <taxon>Lymnaea</taxon>
    </lineage>
</organism>
<proteinExistence type="predicted"/>
<protein>
    <submittedName>
        <fullName evidence="2">Uncharacterized protein</fullName>
    </submittedName>
</protein>
<dbReference type="Proteomes" id="UP001497497">
    <property type="component" value="Unassembled WGS sequence"/>
</dbReference>
<dbReference type="AlphaFoldDB" id="A0AAV2H627"/>
<keyword evidence="1" id="KW-0732">Signal</keyword>
<reference evidence="2 3" key="1">
    <citation type="submission" date="2024-04" db="EMBL/GenBank/DDBJ databases">
        <authorList>
            <consortium name="Genoscope - CEA"/>
            <person name="William W."/>
        </authorList>
    </citation>
    <scope>NUCLEOTIDE SEQUENCE [LARGE SCALE GENOMIC DNA]</scope>
</reference>
<comment type="caution">
    <text evidence="2">The sequence shown here is derived from an EMBL/GenBank/DDBJ whole genome shotgun (WGS) entry which is preliminary data.</text>
</comment>
<evidence type="ECO:0000313" key="3">
    <source>
        <dbReference type="Proteomes" id="UP001497497"/>
    </source>
</evidence>
<keyword evidence="3" id="KW-1185">Reference proteome</keyword>
<dbReference type="Gene3D" id="2.10.80.10">
    <property type="entry name" value="Lipase, subunit A"/>
    <property type="match status" value="1"/>
</dbReference>
<accession>A0AAV2H627</accession>
<dbReference type="EMBL" id="CAXITT010000034">
    <property type="protein sequence ID" value="CAL1528563.1"/>
    <property type="molecule type" value="Genomic_DNA"/>
</dbReference>
<evidence type="ECO:0000256" key="1">
    <source>
        <dbReference type="SAM" id="SignalP"/>
    </source>
</evidence>
<feature type="signal peptide" evidence="1">
    <location>
        <begin position="1"/>
        <end position="17"/>
    </location>
</feature>
<gene>
    <name evidence="2" type="ORF">GSLYS_00002733001</name>
</gene>
<sequence length="114" mass="12593">MYAITIFLVTLVAGTNGLVGKTCRFSFDCGEDECCQPIGSKRFLEDLIQIEPRLGMCQKFSLEGQGCTKTGGCRCASGLECHFFADDFSTTTEASIMAYILNNEHHYRCTPVQT</sequence>
<name>A0AAV2H627_LYMST</name>
<feature type="chain" id="PRO_5044021965" evidence="1">
    <location>
        <begin position="18"/>
        <end position="114"/>
    </location>
</feature>